<accession>A0A4R7I2N7</accession>
<dbReference type="Proteomes" id="UP000294558">
    <property type="component" value="Unassembled WGS sequence"/>
</dbReference>
<dbReference type="SUPFAM" id="SSF52833">
    <property type="entry name" value="Thioredoxin-like"/>
    <property type="match status" value="1"/>
</dbReference>
<evidence type="ECO:0008006" key="3">
    <source>
        <dbReference type="Google" id="ProtNLM"/>
    </source>
</evidence>
<evidence type="ECO:0000313" key="2">
    <source>
        <dbReference type="Proteomes" id="UP000294558"/>
    </source>
</evidence>
<dbReference type="OrthoDB" id="1495530at2"/>
<protein>
    <recommendedName>
        <fullName evidence="3">Thioredoxin</fullName>
    </recommendedName>
</protein>
<organism evidence="1 2">
    <name type="scientific">Ilumatobacter fluminis</name>
    <dbReference type="NCBI Taxonomy" id="467091"/>
    <lineage>
        <taxon>Bacteria</taxon>
        <taxon>Bacillati</taxon>
        <taxon>Actinomycetota</taxon>
        <taxon>Acidimicrobiia</taxon>
        <taxon>Acidimicrobiales</taxon>
        <taxon>Ilumatobacteraceae</taxon>
        <taxon>Ilumatobacter</taxon>
    </lineage>
</organism>
<dbReference type="RefSeq" id="WP_133869715.1">
    <property type="nucleotide sequence ID" value="NZ_SOAU01000001.1"/>
</dbReference>
<name>A0A4R7I2N7_9ACTN</name>
<dbReference type="InterPro" id="IPR036249">
    <property type="entry name" value="Thioredoxin-like_sf"/>
</dbReference>
<reference evidence="1 2" key="1">
    <citation type="submission" date="2019-03" db="EMBL/GenBank/DDBJ databases">
        <title>Sequencing the genomes of 1000 actinobacteria strains.</title>
        <authorList>
            <person name="Klenk H.-P."/>
        </authorList>
    </citation>
    <scope>NUCLEOTIDE SEQUENCE [LARGE SCALE GENOMIC DNA]</scope>
    <source>
        <strain evidence="1 2">DSM 18936</strain>
    </source>
</reference>
<gene>
    <name evidence="1" type="ORF">BDK89_3032</name>
</gene>
<evidence type="ECO:0000313" key="1">
    <source>
        <dbReference type="EMBL" id="TDT17424.1"/>
    </source>
</evidence>
<dbReference type="AlphaFoldDB" id="A0A4R7I2N7"/>
<dbReference type="EMBL" id="SOAU01000001">
    <property type="protein sequence ID" value="TDT17424.1"/>
    <property type="molecule type" value="Genomic_DNA"/>
</dbReference>
<dbReference type="Gene3D" id="3.40.30.10">
    <property type="entry name" value="Glutaredoxin"/>
    <property type="match status" value="1"/>
</dbReference>
<sequence length="149" mass="15951">MERLLIAVAVVAIAAIVGEVVRRRRAIDPPTQPKFEAPAQLDRADFDGDGWLVAVFTSETCSTCADVVNKAEVVRSDEVAVEVVPFQSRKALHERYSIDAVPCLVIADADGVVHRAFLGPVTATDLWAAIANAREPGSIDQSNGCGNHD</sequence>
<keyword evidence="2" id="KW-1185">Reference proteome</keyword>
<comment type="caution">
    <text evidence="1">The sequence shown here is derived from an EMBL/GenBank/DDBJ whole genome shotgun (WGS) entry which is preliminary data.</text>
</comment>
<proteinExistence type="predicted"/>